<keyword evidence="2" id="KW-1185">Reference proteome</keyword>
<sequence length="243" mass="26025">GVSRNGTFEPTINEIVNWYNNEAEIGIFSTTYTVGSGECQDSVELSVEVLAPEQAIVEVNDENPIICITENEFNLNTLLSENTPEGGIFTGSEFIDANIFDATTAGIGEFEITYSISEETSECVLGEASKSFTINVIDAQEATAEATNQEIDVCSSETSYNLNDALSDDSTPGGTFFLDGEEFNGNTFDATSVETGEYSFTYTVSSEDSECIEGSATTDFTINVTSETFDAGDDVTFTVCSVG</sequence>
<evidence type="ECO:0000313" key="1">
    <source>
        <dbReference type="EMBL" id="SFG10360.1"/>
    </source>
</evidence>
<dbReference type="EMBL" id="FOOH01000027">
    <property type="protein sequence ID" value="SFG10360.1"/>
    <property type="molecule type" value="Genomic_DNA"/>
</dbReference>
<feature type="non-terminal residue" evidence="1">
    <location>
        <position position="1"/>
    </location>
</feature>
<proteinExistence type="predicted"/>
<dbReference type="AlphaFoldDB" id="A0A1I2P4H8"/>
<name>A0A1I2P4H8_9FLAO</name>
<dbReference type="RefSeq" id="WP_177195724.1">
    <property type="nucleotide sequence ID" value="NZ_FOOH01000027.1"/>
</dbReference>
<accession>A0A1I2P4H8</accession>
<dbReference type="Proteomes" id="UP000199116">
    <property type="component" value="Unassembled WGS sequence"/>
</dbReference>
<evidence type="ECO:0000313" key="2">
    <source>
        <dbReference type="Proteomes" id="UP000199116"/>
    </source>
</evidence>
<gene>
    <name evidence="1" type="ORF">SAMN04488033_1271</name>
</gene>
<reference evidence="2" key="1">
    <citation type="submission" date="2016-10" db="EMBL/GenBank/DDBJ databases">
        <authorList>
            <person name="Varghese N."/>
            <person name="Submissions S."/>
        </authorList>
    </citation>
    <scope>NUCLEOTIDE SEQUENCE [LARGE SCALE GENOMIC DNA]</scope>
    <source>
        <strain evidence="2">DSM 23515</strain>
    </source>
</reference>
<organism evidence="1 2">
    <name type="scientific">Salegentibacter agarivorans</name>
    <dbReference type="NCBI Taxonomy" id="345907"/>
    <lineage>
        <taxon>Bacteria</taxon>
        <taxon>Pseudomonadati</taxon>
        <taxon>Bacteroidota</taxon>
        <taxon>Flavobacteriia</taxon>
        <taxon>Flavobacteriales</taxon>
        <taxon>Flavobacteriaceae</taxon>
        <taxon>Salegentibacter</taxon>
    </lineage>
</organism>
<protein>
    <submittedName>
        <fullName evidence="1">Uncharacterized protein</fullName>
    </submittedName>
</protein>